<comment type="caution">
    <text evidence="1">The sequence shown here is derived from an EMBL/GenBank/DDBJ whole genome shotgun (WGS) entry which is preliminary data.</text>
</comment>
<keyword evidence="2" id="KW-1185">Reference proteome</keyword>
<dbReference type="EMBL" id="JSVC01000008">
    <property type="protein sequence ID" value="KIC95186.1"/>
    <property type="molecule type" value="Genomic_DNA"/>
</dbReference>
<reference evidence="1 2" key="1">
    <citation type="submission" date="2014-11" db="EMBL/GenBank/DDBJ databases">
        <title>Genome sequence of Flavihumibacter solisilvae 3-3.</title>
        <authorList>
            <person name="Zhou G."/>
            <person name="Li M."/>
            <person name="Wang G."/>
        </authorList>
    </citation>
    <scope>NUCLEOTIDE SEQUENCE [LARGE SCALE GENOMIC DNA]</scope>
    <source>
        <strain evidence="1 2">3-3</strain>
    </source>
</reference>
<evidence type="ECO:0000313" key="1">
    <source>
        <dbReference type="EMBL" id="KIC95186.1"/>
    </source>
</evidence>
<evidence type="ECO:0008006" key="3">
    <source>
        <dbReference type="Google" id="ProtNLM"/>
    </source>
</evidence>
<evidence type="ECO:0000313" key="2">
    <source>
        <dbReference type="Proteomes" id="UP000031408"/>
    </source>
</evidence>
<protein>
    <recommendedName>
        <fullName evidence="3">Lipocalin-like domain-containing protein</fullName>
    </recommendedName>
</protein>
<dbReference type="OrthoDB" id="677189at2"/>
<dbReference type="RefSeq" id="WP_039138656.1">
    <property type="nucleotide sequence ID" value="NZ_JSVC01000008.1"/>
</dbReference>
<organism evidence="1 2">
    <name type="scientific">Flavihumibacter solisilvae</name>
    <dbReference type="NCBI Taxonomy" id="1349421"/>
    <lineage>
        <taxon>Bacteria</taxon>
        <taxon>Pseudomonadati</taxon>
        <taxon>Bacteroidota</taxon>
        <taxon>Chitinophagia</taxon>
        <taxon>Chitinophagales</taxon>
        <taxon>Chitinophagaceae</taxon>
        <taxon>Flavihumibacter</taxon>
    </lineage>
</organism>
<dbReference type="Proteomes" id="UP000031408">
    <property type="component" value="Unassembled WGS sequence"/>
</dbReference>
<accession>A0A0C1L6P2</accession>
<sequence>MNKLPAFVVIALVITGVTCKKQMDCGCVPPPGPDGLTGTWELREVSSSMPTTTLPAGNGNTIKFSGNQFEIHANGQLESSGTFVIEGDDTFEESVCLVFPDNQFRQRIIFNNNRDAKKTFLNLDKTNLMLASGCFAVDAGVLKKYERQ</sequence>
<name>A0A0C1L6P2_9BACT</name>
<dbReference type="AlphaFoldDB" id="A0A0C1L6P2"/>
<proteinExistence type="predicted"/>
<gene>
    <name evidence="1" type="ORF">OI18_07710</name>
</gene>